<dbReference type="Gene3D" id="3.30.70.100">
    <property type="match status" value="1"/>
</dbReference>
<reference evidence="2" key="1">
    <citation type="submission" date="2022-07" db="EMBL/GenBank/DDBJ databases">
        <authorList>
            <person name="Otstavnykh N."/>
            <person name="Isaeva M."/>
            <person name="Bystritskaya E."/>
        </authorList>
    </citation>
    <scope>NUCLEOTIDE SEQUENCE</scope>
    <source>
        <strain evidence="2">KCTC 52189</strain>
    </source>
</reference>
<dbReference type="InterPro" id="IPR010753">
    <property type="entry name" value="DUF1330"/>
</dbReference>
<dbReference type="RefSeq" id="WP_306734309.1">
    <property type="nucleotide sequence ID" value="NZ_JANHAX010000001.1"/>
</dbReference>
<gene>
    <name evidence="2" type="ORF">NO357_03975</name>
</gene>
<dbReference type="SUPFAM" id="SSF54909">
    <property type="entry name" value="Dimeric alpha+beta barrel"/>
    <property type="match status" value="1"/>
</dbReference>
<reference evidence="2" key="2">
    <citation type="submission" date="2023-02" db="EMBL/GenBank/DDBJ databases">
        <title>'Rhodoalgimonas zhirmunskyi' gen. nov., isolated from a red alga.</title>
        <authorList>
            <person name="Nedashkovskaya O.I."/>
            <person name="Otstavnykh N.Y."/>
            <person name="Bystritskaya E.P."/>
            <person name="Balabanova L.A."/>
            <person name="Isaeva M.P."/>
        </authorList>
    </citation>
    <scope>NUCLEOTIDE SEQUENCE</scope>
    <source>
        <strain evidence="2">KCTC 52189</strain>
    </source>
</reference>
<accession>A0AAE4B2I1</accession>
<feature type="domain" description="DUF1330" evidence="1">
    <location>
        <begin position="44"/>
        <end position="123"/>
    </location>
</feature>
<dbReference type="Proteomes" id="UP001226762">
    <property type="component" value="Unassembled WGS sequence"/>
</dbReference>
<sequence>MDHVGFSGEEFRAFRDVPRGGPIHMLNLVKLRQHAEYPDGRTATGAEAYAAYGRETAHILKDLGGRIVWRGKMEAMLIGPQEGEDWDLCFIAEYPSVEAFVSMIKNPDYREAMVHRQAAVQTSRLIRMEPLDVGASFGG</sequence>
<evidence type="ECO:0000313" key="3">
    <source>
        <dbReference type="Proteomes" id="UP001226762"/>
    </source>
</evidence>
<proteinExistence type="predicted"/>
<keyword evidence="3" id="KW-1185">Reference proteome</keyword>
<organism evidence="2 3">
    <name type="scientific">Marimonas arenosa</name>
    <dbReference type="NCBI Taxonomy" id="1795305"/>
    <lineage>
        <taxon>Bacteria</taxon>
        <taxon>Pseudomonadati</taxon>
        <taxon>Pseudomonadota</taxon>
        <taxon>Alphaproteobacteria</taxon>
        <taxon>Rhodobacterales</taxon>
        <taxon>Paracoccaceae</taxon>
        <taxon>Marimonas</taxon>
    </lineage>
</organism>
<dbReference type="Pfam" id="PF07045">
    <property type="entry name" value="DUF1330"/>
    <property type="match status" value="1"/>
</dbReference>
<evidence type="ECO:0000259" key="1">
    <source>
        <dbReference type="Pfam" id="PF07045"/>
    </source>
</evidence>
<evidence type="ECO:0000313" key="2">
    <source>
        <dbReference type="EMBL" id="MDQ2089058.1"/>
    </source>
</evidence>
<dbReference type="EMBL" id="JANHAX010000001">
    <property type="protein sequence ID" value="MDQ2089058.1"/>
    <property type="molecule type" value="Genomic_DNA"/>
</dbReference>
<comment type="caution">
    <text evidence="2">The sequence shown here is derived from an EMBL/GenBank/DDBJ whole genome shotgun (WGS) entry which is preliminary data.</text>
</comment>
<name>A0AAE4B2I1_9RHOB</name>
<dbReference type="PANTHER" id="PTHR40257">
    <property type="match status" value="1"/>
</dbReference>
<dbReference type="PANTHER" id="PTHR40257:SF1">
    <property type="entry name" value="DUF1330 DOMAIN-CONTAINING PROTEIN"/>
    <property type="match status" value="1"/>
</dbReference>
<protein>
    <submittedName>
        <fullName evidence="2">DUF1330 domain-containing protein</fullName>
    </submittedName>
</protein>
<dbReference type="AlphaFoldDB" id="A0AAE4B2I1"/>
<dbReference type="InterPro" id="IPR011008">
    <property type="entry name" value="Dimeric_a/b-barrel"/>
</dbReference>